<name>A0A098EBL4_9ZZZZ</name>
<proteinExistence type="predicted"/>
<sequence length="49" mass="5706">MLLLSMIKVKKVTFMGKISEHLKKLKNSPSIFEKFVFFHLQLLHSLTAC</sequence>
<evidence type="ECO:0000313" key="1">
    <source>
        <dbReference type="EMBL" id="CEG12911.1"/>
    </source>
</evidence>
<gene>
    <name evidence="1" type="ORF">MSIBF_A2910001</name>
</gene>
<dbReference type="AlphaFoldDB" id="A0A098EBL4"/>
<accession>A0A098EBL4</accession>
<reference evidence="1" key="1">
    <citation type="submission" date="2014-09" db="EMBL/GenBank/DDBJ databases">
        <authorList>
            <person name="Probst J Alexander"/>
        </authorList>
    </citation>
    <scope>NUCLEOTIDE SEQUENCE</scope>
</reference>
<organism evidence="1">
    <name type="scientific">groundwater metagenome</name>
    <dbReference type="NCBI Taxonomy" id="717931"/>
    <lineage>
        <taxon>unclassified sequences</taxon>
        <taxon>metagenomes</taxon>
        <taxon>ecological metagenomes</taxon>
    </lineage>
</organism>
<dbReference type="EMBL" id="CCXY01000214">
    <property type="protein sequence ID" value="CEG12911.1"/>
    <property type="molecule type" value="Genomic_DNA"/>
</dbReference>
<protein>
    <submittedName>
        <fullName evidence="1">Uncharacterized protein</fullName>
    </submittedName>
</protein>